<feature type="transmembrane region" description="Helical" evidence="5">
    <location>
        <begin position="74"/>
        <end position="94"/>
    </location>
</feature>
<proteinExistence type="predicted"/>
<dbReference type="Proteomes" id="UP000287188">
    <property type="component" value="Unassembled WGS sequence"/>
</dbReference>
<dbReference type="GO" id="GO:0016020">
    <property type="term" value="C:membrane"/>
    <property type="evidence" value="ECO:0007669"/>
    <property type="project" value="UniProtKB-SubCell"/>
</dbReference>
<reference evidence="7" key="1">
    <citation type="submission" date="2018-12" db="EMBL/GenBank/DDBJ databases">
        <title>Tengunoibacter tsumagoiensis gen. nov., sp. nov., Dictyobacter kobayashii sp. nov., D. alpinus sp. nov., and D. joshuensis sp. nov. and description of Dictyobacteraceae fam. nov. within the order Ktedonobacterales isolated from Tengu-no-mugimeshi.</title>
        <authorList>
            <person name="Wang C.M."/>
            <person name="Zheng Y."/>
            <person name="Sakai Y."/>
            <person name="Toyoda A."/>
            <person name="Minakuchi Y."/>
            <person name="Abe K."/>
            <person name="Yokota A."/>
            <person name="Yabe S."/>
        </authorList>
    </citation>
    <scope>NUCLEOTIDE SEQUENCE [LARGE SCALE GENOMIC DNA]</scope>
    <source>
        <strain evidence="7">Uno11</strain>
    </source>
</reference>
<dbReference type="GO" id="GO:0022857">
    <property type="term" value="F:transmembrane transporter activity"/>
    <property type="evidence" value="ECO:0007669"/>
    <property type="project" value="InterPro"/>
</dbReference>
<dbReference type="Pfam" id="PF13520">
    <property type="entry name" value="AA_permease_2"/>
    <property type="match status" value="1"/>
</dbReference>
<keyword evidence="3 5" id="KW-1133">Transmembrane helix</keyword>
<dbReference type="InterPro" id="IPR002293">
    <property type="entry name" value="AA/rel_permease1"/>
</dbReference>
<evidence type="ECO:0000256" key="5">
    <source>
        <dbReference type="SAM" id="Phobius"/>
    </source>
</evidence>
<sequence length="104" mass="11362">MAELGSTFPRAGGVYEWGKMSGGRFYAAIAAMLYWIANPLWIGGTMFVTVITAIKVFWFGRTDYLFGGNKIADVWITIAIAALFIWSIMGAALLPSRSISDSLT</sequence>
<organism evidence="6 7">
    <name type="scientific">Dictyobacter kobayashii</name>
    <dbReference type="NCBI Taxonomy" id="2014872"/>
    <lineage>
        <taxon>Bacteria</taxon>
        <taxon>Bacillati</taxon>
        <taxon>Chloroflexota</taxon>
        <taxon>Ktedonobacteria</taxon>
        <taxon>Ktedonobacterales</taxon>
        <taxon>Dictyobacteraceae</taxon>
        <taxon>Dictyobacter</taxon>
    </lineage>
</organism>
<gene>
    <name evidence="6" type="ORF">KDK_78410</name>
</gene>
<feature type="transmembrane region" description="Helical" evidence="5">
    <location>
        <begin position="25"/>
        <end position="54"/>
    </location>
</feature>
<evidence type="ECO:0000256" key="4">
    <source>
        <dbReference type="ARBA" id="ARBA00023136"/>
    </source>
</evidence>
<dbReference type="Gene3D" id="1.20.1740.10">
    <property type="entry name" value="Amino acid/polyamine transporter I"/>
    <property type="match status" value="1"/>
</dbReference>
<evidence type="ECO:0000313" key="7">
    <source>
        <dbReference type="Proteomes" id="UP000287188"/>
    </source>
</evidence>
<keyword evidence="7" id="KW-1185">Reference proteome</keyword>
<keyword evidence="4 5" id="KW-0472">Membrane</keyword>
<dbReference type="AlphaFoldDB" id="A0A402AY35"/>
<dbReference type="EMBL" id="BIFS01000002">
    <property type="protein sequence ID" value="GCE24041.1"/>
    <property type="molecule type" value="Genomic_DNA"/>
</dbReference>
<protein>
    <submittedName>
        <fullName evidence="6">Uncharacterized protein</fullName>
    </submittedName>
</protein>
<evidence type="ECO:0000256" key="3">
    <source>
        <dbReference type="ARBA" id="ARBA00022989"/>
    </source>
</evidence>
<evidence type="ECO:0000256" key="2">
    <source>
        <dbReference type="ARBA" id="ARBA00022692"/>
    </source>
</evidence>
<comment type="caution">
    <text evidence="6">The sequence shown here is derived from an EMBL/GenBank/DDBJ whole genome shotgun (WGS) entry which is preliminary data.</text>
</comment>
<name>A0A402AY35_9CHLR</name>
<evidence type="ECO:0000256" key="1">
    <source>
        <dbReference type="ARBA" id="ARBA00004141"/>
    </source>
</evidence>
<comment type="subcellular location">
    <subcellularLocation>
        <location evidence="1">Membrane</location>
        <topology evidence="1">Multi-pass membrane protein</topology>
    </subcellularLocation>
</comment>
<accession>A0A402AY35</accession>
<evidence type="ECO:0000313" key="6">
    <source>
        <dbReference type="EMBL" id="GCE24041.1"/>
    </source>
</evidence>
<keyword evidence="2 5" id="KW-0812">Transmembrane</keyword>